<name>A0A7K1USN0_9NOCA</name>
<comment type="subcellular location">
    <subcellularLocation>
        <location evidence="1">Cell membrane</location>
        <topology evidence="1">Multi-pass membrane protein</topology>
    </subcellularLocation>
</comment>
<dbReference type="PROSITE" id="PS50850">
    <property type="entry name" value="MFS"/>
    <property type="match status" value="1"/>
</dbReference>
<dbReference type="SUPFAM" id="SSF103473">
    <property type="entry name" value="MFS general substrate transporter"/>
    <property type="match status" value="1"/>
</dbReference>
<feature type="region of interest" description="Disordered" evidence="6">
    <location>
        <begin position="1"/>
        <end position="26"/>
    </location>
</feature>
<dbReference type="PROSITE" id="PS00217">
    <property type="entry name" value="SUGAR_TRANSPORT_2"/>
    <property type="match status" value="1"/>
</dbReference>
<dbReference type="GO" id="GO:0022857">
    <property type="term" value="F:transmembrane transporter activity"/>
    <property type="evidence" value="ECO:0007669"/>
    <property type="project" value="InterPro"/>
</dbReference>
<evidence type="ECO:0000256" key="4">
    <source>
        <dbReference type="ARBA" id="ARBA00022989"/>
    </source>
</evidence>
<proteinExistence type="predicted"/>
<feature type="transmembrane region" description="Helical" evidence="7">
    <location>
        <begin position="163"/>
        <end position="183"/>
    </location>
</feature>
<keyword evidence="10" id="KW-1185">Reference proteome</keyword>
<dbReference type="AlphaFoldDB" id="A0A7K1USN0"/>
<dbReference type="GO" id="GO:0005886">
    <property type="term" value="C:plasma membrane"/>
    <property type="evidence" value="ECO:0007669"/>
    <property type="project" value="UniProtKB-SubCell"/>
</dbReference>
<keyword evidence="5 7" id="KW-0472">Membrane</keyword>
<evidence type="ECO:0000256" key="1">
    <source>
        <dbReference type="ARBA" id="ARBA00004651"/>
    </source>
</evidence>
<feature type="transmembrane region" description="Helical" evidence="7">
    <location>
        <begin position="515"/>
        <end position="536"/>
    </location>
</feature>
<evidence type="ECO:0000259" key="8">
    <source>
        <dbReference type="PROSITE" id="PS50850"/>
    </source>
</evidence>
<feature type="transmembrane region" description="Helical" evidence="7">
    <location>
        <begin position="486"/>
        <end position="509"/>
    </location>
</feature>
<evidence type="ECO:0000313" key="10">
    <source>
        <dbReference type="Proteomes" id="UP000466794"/>
    </source>
</evidence>
<evidence type="ECO:0000256" key="2">
    <source>
        <dbReference type="ARBA" id="ARBA00022448"/>
    </source>
</evidence>
<dbReference type="CDD" id="cd17316">
    <property type="entry name" value="MFS_SV2_like"/>
    <property type="match status" value="1"/>
</dbReference>
<feature type="transmembrane region" description="Helical" evidence="7">
    <location>
        <begin position="118"/>
        <end position="143"/>
    </location>
</feature>
<dbReference type="PANTHER" id="PTHR23511:SF34">
    <property type="entry name" value="SYNAPTIC VESICLE GLYCOPROTEIN 2"/>
    <property type="match status" value="1"/>
</dbReference>
<feature type="transmembrane region" description="Helical" evidence="7">
    <location>
        <begin position="422"/>
        <end position="441"/>
    </location>
</feature>
<dbReference type="InterPro" id="IPR005828">
    <property type="entry name" value="MFS_sugar_transport-like"/>
</dbReference>
<gene>
    <name evidence="9" type="ORF">GPX89_08800</name>
</gene>
<reference evidence="9 10" key="1">
    <citation type="submission" date="2019-12" db="EMBL/GenBank/DDBJ databases">
        <title>Nocardia sp. nov. ET3-3 isolated from soil.</title>
        <authorList>
            <person name="Kanchanasin P."/>
            <person name="Tanasupawat S."/>
            <person name="Yuki M."/>
            <person name="Kudo T."/>
        </authorList>
    </citation>
    <scope>NUCLEOTIDE SEQUENCE [LARGE SCALE GENOMIC DNA]</scope>
    <source>
        <strain evidence="9 10">ET3-3</strain>
    </source>
</reference>
<evidence type="ECO:0000313" key="9">
    <source>
        <dbReference type="EMBL" id="MVU77344.1"/>
    </source>
</evidence>
<sequence>MHDEMYLDGSIDGNHEASGNSTDSIPPPLIRRRNIAFWAGLTSTTVGTVLHFPMFLQARDMGYHMAGMSMDAGMIIGMVLIVIGLLLTTYGLVPLGAHRERVARLRVRALDDAPIGRVHIVLLLVMATAITIDVMKPTTLAFVVPGVGKEYGLKTPTHPAGDLPVALLPLAGIAGTVLGSFLWGWLGDRIGRKAAILLAGVVFVATAICGTMPSFELNLVMCFIMGLGAGGMLPIAFTLLAETIPARHRGWLLVLIGGDIAGAYIITSWLSSTIGATYSWRVMWLIGFPTGLLLILLTRWIPESPRFLLALGRDQEAQEVLRRYHAEAIPVEESELEVEAGLRGGYPRLFQPPFVGISLVLILTGLGVGLVTYGFQLWMPSNLRALGYSGVTADKILRDSAIIGLPLNFVVAYCYHRSAKWTMVAMSTILALSLFGFVLLGKHVTDHRVVLNALLVAPIWGANSVVAVLVSYSAEVYPTRIRSRGSGLAAGMSKLGGVVIIALVVAAVATPSISTSALISAIPMSLAAIAAVVYLVETRRRTLEDITAAELRVTA</sequence>
<feature type="transmembrane region" description="Helical" evidence="7">
    <location>
        <begin position="252"/>
        <end position="270"/>
    </location>
</feature>
<keyword evidence="4 7" id="KW-1133">Transmembrane helix</keyword>
<dbReference type="InterPro" id="IPR005829">
    <property type="entry name" value="Sugar_transporter_CS"/>
</dbReference>
<feature type="transmembrane region" description="Helical" evidence="7">
    <location>
        <begin position="35"/>
        <end position="55"/>
    </location>
</feature>
<feature type="transmembrane region" description="Helical" evidence="7">
    <location>
        <begin position="219"/>
        <end position="240"/>
    </location>
</feature>
<feature type="domain" description="Major facilitator superfamily (MFS) profile" evidence="8">
    <location>
        <begin position="122"/>
        <end position="539"/>
    </location>
</feature>
<protein>
    <submittedName>
        <fullName evidence="9">MFS transporter</fullName>
    </submittedName>
</protein>
<dbReference type="EMBL" id="WRPP01000001">
    <property type="protein sequence ID" value="MVU77344.1"/>
    <property type="molecule type" value="Genomic_DNA"/>
</dbReference>
<feature type="transmembrane region" description="Helical" evidence="7">
    <location>
        <begin position="396"/>
        <end position="415"/>
    </location>
</feature>
<evidence type="ECO:0000256" key="5">
    <source>
        <dbReference type="ARBA" id="ARBA00023136"/>
    </source>
</evidence>
<feature type="transmembrane region" description="Helical" evidence="7">
    <location>
        <begin position="75"/>
        <end position="97"/>
    </location>
</feature>
<keyword evidence="2" id="KW-0813">Transport</keyword>
<evidence type="ECO:0000256" key="7">
    <source>
        <dbReference type="SAM" id="Phobius"/>
    </source>
</evidence>
<organism evidence="9 10">
    <name type="scientific">Nocardia terrae</name>
    <dbReference type="NCBI Taxonomy" id="2675851"/>
    <lineage>
        <taxon>Bacteria</taxon>
        <taxon>Bacillati</taxon>
        <taxon>Actinomycetota</taxon>
        <taxon>Actinomycetes</taxon>
        <taxon>Mycobacteriales</taxon>
        <taxon>Nocardiaceae</taxon>
        <taxon>Nocardia</taxon>
    </lineage>
</organism>
<keyword evidence="3 7" id="KW-0812">Transmembrane</keyword>
<dbReference type="Proteomes" id="UP000466794">
    <property type="component" value="Unassembled WGS sequence"/>
</dbReference>
<feature type="transmembrane region" description="Helical" evidence="7">
    <location>
        <begin position="354"/>
        <end position="376"/>
    </location>
</feature>
<dbReference type="InterPro" id="IPR036259">
    <property type="entry name" value="MFS_trans_sf"/>
</dbReference>
<feature type="transmembrane region" description="Helical" evidence="7">
    <location>
        <begin position="195"/>
        <end position="213"/>
    </location>
</feature>
<dbReference type="Pfam" id="PF00083">
    <property type="entry name" value="Sugar_tr"/>
    <property type="match status" value="2"/>
</dbReference>
<dbReference type="Gene3D" id="1.20.1250.20">
    <property type="entry name" value="MFS general substrate transporter like domains"/>
    <property type="match status" value="1"/>
</dbReference>
<dbReference type="PANTHER" id="PTHR23511">
    <property type="entry name" value="SYNAPTIC VESICLE GLYCOPROTEIN 2"/>
    <property type="match status" value="1"/>
</dbReference>
<feature type="transmembrane region" description="Helical" evidence="7">
    <location>
        <begin position="453"/>
        <end position="474"/>
    </location>
</feature>
<comment type="caution">
    <text evidence="9">The sequence shown here is derived from an EMBL/GenBank/DDBJ whole genome shotgun (WGS) entry which is preliminary data.</text>
</comment>
<accession>A0A7K1USN0</accession>
<feature type="transmembrane region" description="Helical" evidence="7">
    <location>
        <begin position="282"/>
        <end position="301"/>
    </location>
</feature>
<evidence type="ECO:0000256" key="3">
    <source>
        <dbReference type="ARBA" id="ARBA00022692"/>
    </source>
</evidence>
<evidence type="ECO:0000256" key="6">
    <source>
        <dbReference type="SAM" id="MobiDB-lite"/>
    </source>
</evidence>
<dbReference type="InterPro" id="IPR020846">
    <property type="entry name" value="MFS_dom"/>
</dbReference>